<name>A0ABS3ZBV2_9GAMM</name>
<dbReference type="EMBL" id="JACVEW010000015">
    <property type="protein sequence ID" value="MBP0049188.1"/>
    <property type="molecule type" value="Genomic_DNA"/>
</dbReference>
<proteinExistence type="predicted"/>
<sequence>MEIYIPSETSVQDVTDRVRACEQGDILTCSDEALFEVIKAVMVRDKLAGLTIQLLDSDQYVRRSITSKRRGTTRPDRFTDRQEAVLRALEKVLAHCEKEGINLIGFSDELVAIPSHLDDGSGISAAALDLDTSGVYRGADSRQAIPKI</sequence>
<comment type="caution">
    <text evidence="1">The sequence shown here is derived from an EMBL/GenBank/DDBJ whole genome shotgun (WGS) entry which is preliminary data.</text>
</comment>
<gene>
    <name evidence="1" type="ORF">H9C73_10600</name>
</gene>
<evidence type="ECO:0000313" key="1">
    <source>
        <dbReference type="EMBL" id="MBP0049188.1"/>
    </source>
</evidence>
<dbReference type="Proteomes" id="UP000810171">
    <property type="component" value="Unassembled WGS sequence"/>
</dbReference>
<dbReference type="RefSeq" id="WP_209287807.1">
    <property type="nucleotide sequence ID" value="NZ_JACVEW010000015.1"/>
</dbReference>
<reference evidence="1 2" key="1">
    <citation type="submission" date="2020-09" db="EMBL/GenBank/DDBJ databases">
        <authorList>
            <person name="Tanuku N.R.S."/>
        </authorList>
    </citation>
    <scope>NUCLEOTIDE SEQUENCE [LARGE SCALE GENOMIC DNA]</scope>
    <source>
        <strain evidence="1 2">AK62</strain>
    </source>
</reference>
<evidence type="ECO:0000313" key="2">
    <source>
        <dbReference type="Proteomes" id="UP000810171"/>
    </source>
</evidence>
<accession>A0ABS3ZBV2</accession>
<protein>
    <submittedName>
        <fullName evidence="1">Response regulator</fullName>
    </submittedName>
</protein>
<keyword evidence="2" id="KW-1185">Reference proteome</keyword>
<organism evidence="1 2">
    <name type="scientific">Marinobacterium alkalitolerans</name>
    <dbReference type="NCBI Taxonomy" id="1542925"/>
    <lineage>
        <taxon>Bacteria</taxon>
        <taxon>Pseudomonadati</taxon>
        <taxon>Pseudomonadota</taxon>
        <taxon>Gammaproteobacteria</taxon>
        <taxon>Oceanospirillales</taxon>
        <taxon>Oceanospirillaceae</taxon>
        <taxon>Marinobacterium</taxon>
    </lineage>
</organism>